<sequence length="40" mass="4620">MMFHLTVPYFVRQAEACDLLTIHDGVLITARGMETRLQNK</sequence>
<evidence type="ECO:0000313" key="1">
    <source>
        <dbReference type="EMBL" id="MBW82902.1"/>
    </source>
</evidence>
<dbReference type="EMBL" id="GGEC01002419">
    <property type="protein sequence ID" value="MBW82902.1"/>
    <property type="molecule type" value="Transcribed_RNA"/>
</dbReference>
<protein>
    <submittedName>
        <fullName evidence="1">Uncharacterized protein</fullName>
    </submittedName>
</protein>
<accession>A0A2P2INW4</accession>
<dbReference type="AlphaFoldDB" id="A0A2P2INW4"/>
<organism evidence="1">
    <name type="scientific">Rhizophora mucronata</name>
    <name type="common">Asiatic mangrove</name>
    <dbReference type="NCBI Taxonomy" id="61149"/>
    <lineage>
        <taxon>Eukaryota</taxon>
        <taxon>Viridiplantae</taxon>
        <taxon>Streptophyta</taxon>
        <taxon>Embryophyta</taxon>
        <taxon>Tracheophyta</taxon>
        <taxon>Spermatophyta</taxon>
        <taxon>Magnoliopsida</taxon>
        <taxon>eudicotyledons</taxon>
        <taxon>Gunneridae</taxon>
        <taxon>Pentapetalae</taxon>
        <taxon>rosids</taxon>
        <taxon>fabids</taxon>
        <taxon>Malpighiales</taxon>
        <taxon>Rhizophoraceae</taxon>
        <taxon>Rhizophora</taxon>
    </lineage>
</organism>
<reference evidence="1" key="1">
    <citation type="submission" date="2018-02" db="EMBL/GenBank/DDBJ databases">
        <title>Rhizophora mucronata_Transcriptome.</title>
        <authorList>
            <person name="Meera S.P."/>
            <person name="Sreeshan A."/>
            <person name="Augustine A."/>
        </authorList>
    </citation>
    <scope>NUCLEOTIDE SEQUENCE</scope>
    <source>
        <tissue evidence="1">Leaf</tissue>
    </source>
</reference>
<name>A0A2P2INW4_RHIMU</name>
<proteinExistence type="predicted"/>